<keyword evidence="3" id="KW-1185">Reference proteome</keyword>
<comment type="caution">
    <text evidence="2">The sequence shown here is derived from an EMBL/GenBank/DDBJ whole genome shotgun (WGS) entry which is preliminary data.</text>
</comment>
<gene>
    <name evidence="2" type="ORF">NQ317_000545</name>
</gene>
<accession>A0ABQ9JTA8</accession>
<feature type="region of interest" description="Disordered" evidence="1">
    <location>
        <begin position="65"/>
        <end position="85"/>
    </location>
</feature>
<evidence type="ECO:0000313" key="2">
    <source>
        <dbReference type="EMBL" id="KAJ8980813.1"/>
    </source>
</evidence>
<organism evidence="2 3">
    <name type="scientific">Molorchus minor</name>
    <dbReference type="NCBI Taxonomy" id="1323400"/>
    <lineage>
        <taxon>Eukaryota</taxon>
        <taxon>Metazoa</taxon>
        <taxon>Ecdysozoa</taxon>
        <taxon>Arthropoda</taxon>
        <taxon>Hexapoda</taxon>
        <taxon>Insecta</taxon>
        <taxon>Pterygota</taxon>
        <taxon>Neoptera</taxon>
        <taxon>Endopterygota</taxon>
        <taxon>Coleoptera</taxon>
        <taxon>Polyphaga</taxon>
        <taxon>Cucujiformia</taxon>
        <taxon>Chrysomeloidea</taxon>
        <taxon>Cerambycidae</taxon>
        <taxon>Lamiinae</taxon>
        <taxon>Monochamini</taxon>
        <taxon>Molorchus</taxon>
    </lineage>
</organism>
<evidence type="ECO:0000256" key="1">
    <source>
        <dbReference type="SAM" id="MobiDB-lite"/>
    </source>
</evidence>
<reference evidence="2" key="1">
    <citation type="journal article" date="2023" name="Insect Mol. Biol.">
        <title>Genome sequencing provides insights into the evolution of gene families encoding plant cell wall-degrading enzymes in longhorned beetles.</title>
        <authorList>
            <person name="Shin N.R."/>
            <person name="Okamura Y."/>
            <person name="Kirsch R."/>
            <person name="Pauchet Y."/>
        </authorList>
    </citation>
    <scope>NUCLEOTIDE SEQUENCE</scope>
    <source>
        <strain evidence="2">MMC_N1</strain>
    </source>
</reference>
<feature type="compositionally biased region" description="Basic and acidic residues" evidence="1">
    <location>
        <begin position="74"/>
        <end position="85"/>
    </location>
</feature>
<sequence length="121" mass="14120">MSKTETAFSKFHELLPNGDLVQRLEQTNREYQEKMQQYAVNHQTPLPFESTIVEDLRQAFFSVQGQSSEVNQENAKEKQTQRSRREVIKDKAMANQNAVYRGLRKIKMATDKDLHKDSDSE</sequence>
<dbReference type="Proteomes" id="UP001162164">
    <property type="component" value="Unassembled WGS sequence"/>
</dbReference>
<evidence type="ECO:0000313" key="3">
    <source>
        <dbReference type="Proteomes" id="UP001162164"/>
    </source>
</evidence>
<name>A0ABQ9JTA8_9CUCU</name>
<proteinExistence type="predicted"/>
<dbReference type="EMBL" id="JAPWTJ010000230">
    <property type="protein sequence ID" value="KAJ8980813.1"/>
    <property type="molecule type" value="Genomic_DNA"/>
</dbReference>
<protein>
    <submittedName>
        <fullName evidence="2">Uncharacterized protein</fullName>
    </submittedName>
</protein>